<proteinExistence type="inferred from homology"/>
<dbReference type="Gene3D" id="2.130.10.10">
    <property type="entry name" value="YVTN repeat-like/Quinoprotein amine dehydrogenase"/>
    <property type="match status" value="1"/>
</dbReference>
<sequence length="440" mass="48604">MENAGAGEEASRQLQVRFVTKLPPPLKVPSRPIAVPSALTRMGLSEIVNHLLGGGDSDYQPQPFDFMVNGELVRMSLEEFLLAKGISAEKVLEIEYIKAVAPRRQHDPCLHDDWVSAVDGSNKCFILTGCYDSFARIWKDGTSCTHVLEGHSDAVTSLSIINKIDAQYGDTLYVGTASKDRTLRLWKLDATEPVEKLKKVRAFKVLNGHTSAVQSVTPEPSGDMVCSGSWDCSIKLWAVKEADAEGDQVSVKKRKTNSDTSFNEESHLEGAAVSTFNGHTQCVSAVVWPERQTLYSASWDHSIRRWDIPTSQNPWNLVCGKALNCLDIGGEGFALVAAGGSDPVLRVWDPRRPGTLAPVYQFSSHSSWITSCKWHRRSWFHLLSASYDGKVMLWDLRTAWPLAVIDSHTDKVLCADWWKDDCVITGGVDSKLLISSGITI</sequence>
<comment type="similarity">
    <text evidence="6">Belongs to the WD repeat WDR12/YTM1 family.</text>
</comment>
<dbReference type="PRINTS" id="PR00320">
    <property type="entry name" value="GPROTEINBRPT"/>
</dbReference>
<dbReference type="InterPro" id="IPR001680">
    <property type="entry name" value="WD40_rpt"/>
</dbReference>
<dbReference type="InterPro" id="IPR036322">
    <property type="entry name" value="WD40_repeat_dom_sf"/>
</dbReference>
<feature type="repeat" description="WD" evidence="7">
    <location>
        <begin position="276"/>
        <end position="316"/>
    </location>
</feature>
<dbReference type="PROSITE" id="PS50082">
    <property type="entry name" value="WD_REPEATS_2"/>
    <property type="match status" value="4"/>
</dbReference>
<dbReference type="InterPro" id="IPR012972">
    <property type="entry name" value="NLE"/>
</dbReference>
<dbReference type="PROSITE" id="PS50294">
    <property type="entry name" value="WD_REPEATS_REGION"/>
    <property type="match status" value="3"/>
</dbReference>
<reference evidence="9" key="1">
    <citation type="submission" date="2015-07" db="EMBL/GenBank/DDBJ databases">
        <title>Transcriptome Assembly of Anthurium amnicola.</title>
        <authorList>
            <person name="Suzuki J."/>
        </authorList>
    </citation>
    <scope>NUCLEOTIDE SEQUENCE</scope>
</reference>
<gene>
    <name evidence="9" type="primary">CHLREDRAFT_128420_2</name>
    <name evidence="9" type="ORF">g.83946</name>
</gene>
<feature type="repeat" description="WD" evidence="7">
    <location>
        <begin position="362"/>
        <end position="404"/>
    </location>
</feature>
<dbReference type="Pfam" id="PF08154">
    <property type="entry name" value="NLE"/>
    <property type="match status" value="1"/>
</dbReference>
<keyword evidence="4" id="KW-0677">Repeat</keyword>
<evidence type="ECO:0000256" key="2">
    <source>
        <dbReference type="ARBA" id="ARBA00022552"/>
    </source>
</evidence>
<dbReference type="PANTHER" id="PTHR19855">
    <property type="entry name" value="WD40 REPEAT PROTEIN 12, 37"/>
    <property type="match status" value="1"/>
</dbReference>
<dbReference type="Pfam" id="PF00400">
    <property type="entry name" value="WD40"/>
    <property type="match status" value="5"/>
</dbReference>
<comment type="function">
    <text evidence="6">Required for maturation of ribosomal RNAs and formation of the large ribosomal subunit.</text>
</comment>
<dbReference type="SMART" id="SM00320">
    <property type="entry name" value="WD40"/>
    <property type="match status" value="7"/>
</dbReference>
<keyword evidence="5 6" id="KW-0539">Nucleus</keyword>
<name>A0A1D1Z622_9ARAE</name>
<evidence type="ECO:0000256" key="6">
    <source>
        <dbReference type="HAMAP-Rule" id="MF_03029"/>
    </source>
</evidence>
<dbReference type="GO" id="GO:0000466">
    <property type="term" value="P:maturation of 5.8S rRNA from tricistronic rRNA transcript (SSU-rRNA, 5.8S rRNA, LSU-rRNA)"/>
    <property type="evidence" value="ECO:0007669"/>
    <property type="project" value="UniProtKB-UniRule"/>
</dbReference>
<dbReference type="PANTHER" id="PTHR19855:SF11">
    <property type="entry name" value="RIBOSOME BIOGENESIS PROTEIN WDR12"/>
    <property type="match status" value="1"/>
</dbReference>
<dbReference type="FunFam" id="2.130.10.10:FF:000399">
    <property type="entry name" value="Ribosome biogenesis protein WDR12 homolog"/>
    <property type="match status" value="1"/>
</dbReference>
<evidence type="ECO:0000256" key="4">
    <source>
        <dbReference type="ARBA" id="ARBA00022737"/>
    </source>
</evidence>
<dbReference type="HAMAP" id="MF_03029">
    <property type="entry name" value="WDR12"/>
    <property type="match status" value="1"/>
</dbReference>
<dbReference type="GO" id="GO:0030687">
    <property type="term" value="C:preribosome, large subunit precursor"/>
    <property type="evidence" value="ECO:0007669"/>
    <property type="project" value="UniProtKB-UniRule"/>
</dbReference>
<dbReference type="InterPro" id="IPR019775">
    <property type="entry name" value="WD40_repeat_CS"/>
</dbReference>
<accession>A0A1D1Z622</accession>
<feature type="domain" description="NLE" evidence="8">
    <location>
        <begin position="14"/>
        <end position="81"/>
    </location>
</feature>
<feature type="repeat" description="WD" evidence="7">
    <location>
        <begin position="206"/>
        <end position="247"/>
    </location>
</feature>
<dbReference type="GO" id="GO:0043021">
    <property type="term" value="F:ribonucleoprotein complex binding"/>
    <property type="evidence" value="ECO:0007669"/>
    <property type="project" value="UniProtKB-UniRule"/>
</dbReference>
<evidence type="ECO:0000259" key="8">
    <source>
        <dbReference type="Pfam" id="PF08154"/>
    </source>
</evidence>
<evidence type="ECO:0000256" key="1">
    <source>
        <dbReference type="ARBA" id="ARBA00022517"/>
    </source>
</evidence>
<evidence type="ECO:0000256" key="3">
    <source>
        <dbReference type="ARBA" id="ARBA00022574"/>
    </source>
</evidence>
<keyword evidence="3 7" id="KW-0853">WD repeat</keyword>
<dbReference type="PROSITE" id="PS00678">
    <property type="entry name" value="WD_REPEATS_1"/>
    <property type="match status" value="1"/>
</dbReference>
<dbReference type="EMBL" id="GDJX01005605">
    <property type="protein sequence ID" value="JAT62331.1"/>
    <property type="molecule type" value="Transcribed_RNA"/>
</dbReference>
<dbReference type="GO" id="GO:0000463">
    <property type="term" value="P:maturation of LSU-rRNA from tricistronic rRNA transcript (SSU-rRNA, 5.8S rRNA, LSU-rRNA)"/>
    <property type="evidence" value="ECO:0007669"/>
    <property type="project" value="UniProtKB-UniRule"/>
</dbReference>
<comment type="subcellular location">
    <subcellularLocation>
        <location evidence="6">Nucleus</location>
        <location evidence="6">Nucleolus</location>
    </subcellularLocation>
    <subcellularLocation>
        <location evidence="6">Nucleus</location>
        <location evidence="6">Nucleoplasm</location>
    </subcellularLocation>
</comment>
<keyword evidence="1 6" id="KW-0690">Ribosome biogenesis</keyword>
<feature type="repeat" description="WD" evidence="7">
    <location>
        <begin position="148"/>
        <end position="196"/>
    </location>
</feature>
<evidence type="ECO:0000256" key="5">
    <source>
        <dbReference type="ARBA" id="ARBA00023242"/>
    </source>
</evidence>
<evidence type="ECO:0000256" key="7">
    <source>
        <dbReference type="PROSITE-ProRule" id="PRU00221"/>
    </source>
</evidence>
<dbReference type="GO" id="GO:0005654">
    <property type="term" value="C:nucleoplasm"/>
    <property type="evidence" value="ECO:0007669"/>
    <property type="project" value="UniProtKB-SubCell"/>
</dbReference>
<dbReference type="CDD" id="cd00200">
    <property type="entry name" value="WD40"/>
    <property type="match status" value="1"/>
</dbReference>
<dbReference type="GO" id="GO:0005730">
    <property type="term" value="C:nucleolus"/>
    <property type="evidence" value="ECO:0007669"/>
    <property type="project" value="UniProtKB-SubCell"/>
</dbReference>
<keyword evidence="2 6" id="KW-0698">rRNA processing</keyword>
<protein>
    <recommendedName>
        <fullName evidence="6">Ribosome biogenesis protein WDR12 homolog</fullName>
    </recommendedName>
</protein>
<dbReference type="InterPro" id="IPR020472">
    <property type="entry name" value="WD40_PAC1"/>
</dbReference>
<dbReference type="InterPro" id="IPR015943">
    <property type="entry name" value="WD40/YVTN_repeat-like_dom_sf"/>
</dbReference>
<dbReference type="AlphaFoldDB" id="A0A1D1Z622"/>
<dbReference type="SUPFAM" id="SSF50978">
    <property type="entry name" value="WD40 repeat-like"/>
    <property type="match status" value="1"/>
</dbReference>
<organism evidence="9">
    <name type="scientific">Anthurium amnicola</name>
    <dbReference type="NCBI Taxonomy" id="1678845"/>
    <lineage>
        <taxon>Eukaryota</taxon>
        <taxon>Viridiplantae</taxon>
        <taxon>Streptophyta</taxon>
        <taxon>Embryophyta</taxon>
        <taxon>Tracheophyta</taxon>
        <taxon>Spermatophyta</taxon>
        <taxon>Magnoliopsida</taxon>
        <taxon>Liliopsida</taxon>
        <taxon>Araceae</taxon>
        <taxon>Pothoideae</taxon>
        <taxon>Potheae</taxon>
        <taxon>Anthurium</taxon>
    </lineage>
</organism>
<evidence type="ECO:0000313" key="9">
    <source>
        <dbReference type="EMBL" id="JAT62331.1"/>
    </source>
</evidence>
<dbReference type="InterPro" id="IPR028599">
    <property type="entry name" value="WDR12/Ytm1"/>
</dbReference>